<dbReference type="Pfam" id="PF02861">
    <property type="entry name" value="Clp_N"/>
    <property type="match status" value="1"/>
</dbReference>
<geneLocation type="plasmid" evidence="3">
    <name>pMFLV02</name>
</geneLocation>
<accession>A4TGI5</accession>
<dbReference type="InterPro" id="IPR036628">
    <property type="entry name" value="Clp_N_dom_sf"/>
</dbReference>
<evidence type="ECO:0000256" key="1">
    <source>
        <dbReference type="PROSITE-ProRule" id="PRU01251"/>
    </source>
</evidence>
<dbReference type="PROSITE" id="PS51903">
    <property type="entry name" value="CLP_R"/>
    <property type="match status" value="1"/>
</dbReference>
<sequence>MAKFPTSIDTLIHYVEQLRPDDAPLKYVAEAQAVSSRLTDQADELLGHFVSRARRSGHSWTEIGSQLGVSKQAVRKRFIPRWDGSDPIPRASLYSRFTLYARRAMLVANATALQTGATNVDTNFLAAALLSEPDGLAARIVADLGISADDMYDTLGTTMQTCDLEPTVANLQRVTLTDTSTAALESTHTATLRLGHNYIGTEHILLGIVSANSPTAETLHTLGLSAPVIESAISDAIARIESEPER</sequence>
<name>A4TGI5_MYCGI</name>
<dbReference type="KEGG" id="mgi:Mflv_5590"/>
<feature type="domain" description="Clp R" evidence="2">
    <location>
        <begin position="94"/>
        <end position="243"/>
    </location>
</feature>
<gene>
    <name evidence="3" type="ordered locus">Mflv_5590</name>
</gene>
<keyword evidence="1" id="KW-0677">Repeat</keyword>
<organism evidence="3">
    <name type="scientific">Mycolicibacterium gilvum (strain PYR-GCK)</name>
    <name type="common">Mycobacterium gilvum (strain PYR-GCK)</name>
    <dbReference type="NCBI Taxonomy" id="350054"/>
    <lineage>
        <taxon>Bacteria</taxon>
        <taxon>Bacillati</taxon>
        <taxon>Actinomycetota</taxon>
        <taxon>Actinomycetes</taxon>
        <taxon>Mycobacteriales</taxon>
        <taxon>Mycobacteriaceae</taxon>
        <taxon>Mycolicibacterium</taxon>
    </lineage>
</organism>
<dbReference type="AlphaFoldDB" id="A4TGI5"/>
<keyword evidence="3" id="KW-0614">Plasmid</keyword>
<dbReference type="SUPFAM" id="SSF81923">
    <property type="entry name" value="Double Clp-N motif"/>
    <property type="match status" value="1"/>
</dbReference>
<dbReference type="eggNOG" id="COG0542">
    <property type="taxonomic scope" value="Bacteria"/>
</dbReference>
<dbReference type="HOGENOM" id="CLU_083296_0_0_11"/>
<evidence type="ECO:0000259" key="2">
    <source>
        <dbReference type="PROSITE" id="PS51903"/>
    </source>
</evidence>
<proteinExistence type="predicted"/>
<dbReference type="InterPro" id="IPR004176">
    <property type="entry name" value="Clp_R_N"/>
</dbReference>
<protein>
    <submittedName>
        <fullName evidence="3">Clp N terminal domain protein</fullName>
    </submittedName>
</protein>
<evidence type="ECO:0000313" key="3">
    <source>
        <dbReference type="EMBL" id="ABP48051.1"/>
    </source>
</evidence>
<dbReference type="OrthoDB" id="3290891at2"/>
<dbReference type="EMBL" id="CP000658">
    <property type="protein sequence ID" value="ABP48051.1"/>
    <property type="molecule type" value="Genomic_DNA"/>
</dbReference>
<reference evidence="3" key="1">
    <citation type="submission" date="2007-04" db="EMBL/GenBank/DDBJ databases">
        <title>Complete sequence of plasmid2 pMFLV02 of Mycobacterium gilvum PYR-GCK.</title>
        <authorList>
            <consortium name="US DOE Joint Genome Institute"/>
            <person name="Copeland A."/>
            <person name="Lucas S."/>
            <person name="Lapidus A."/>
            <person name="Barry K."/>
            <person name="Detter J.C."/>
            <person name="Glavina del Rio T."/>
            <person name="Hammon N."/>
            <person name="Israni S."/>
            <person name="Dalin E."/>
            <person name="Tice H."/>
            <person name="Pitluck S."/>
            <person name="Chain P."/>
            <person name="Malfatti S."/>
            <person name="Shin M."/>
            <person name="Vergez L."/>
            <person name="Schmutz J."/>
            <person name="Larimer F."/>
            <person name="Land M."/>
            <person name="Hauser L."/>
            <person name="Kyrpides N."/>
            <person name="Mikhailova N."/>
            <person name="Miller C."/>
            <person name="Richardson P."/>
        </authorList>
    </citation>
    <scope>NUCLEOTIDE SEQUENCE</scope>
    <source>
        <strain evidence="3">PYR-GCK</strain>
        <plasmid evidence="3">pMFLV02</plasmid>
    </source>
</reference>
<dbReference type="Gene3D" id="1.10.1780.10">
    <property type="entry name" value="Clp, N-terminal domain"/>
    <property type="match status" value="1"/>
</dbReference>